<dbReference type="Pfam" id="PF03886">
    <property type="entry name" value="ABC_trans_aux"/>
    <property type="match status" value="1"/>
</dbReference>
<name>A0ABQ6P768_9SPHN</name>
<dbReference type="EMBL" id="BTFW01000001">
    <property type="protein sequence ID" value="GMM60757.1"/>
    <property type="molecule type" value="Genomic_DNA"/>
</dbReference>
<dbReference type="Gene3D" id="3.40.50.10610">
    <property type="entry name" value="ABC-type transport auxiliary lipoprotein component"/>
    <property type="match status" value="1"/>
</dbReference>
<evidence type="ECO:0000313" key="4">
    <source>
        <dbReference type="Proteomes" id="UP001187221"/>
    </source>
</evidence>
<sequence>MMSRLIPGASRLALVAGAALALSGCVSIGTKAPDSLIALTPEASLPAGEGASGTLARSVVVMEPSADARIAVLRVAVQVDPTNIAYLKDAQWVERPSRQFQHLVAETLRARAGTLVVEGDVDSWQQRLSGRLLAMGYDVPSHSVVVRFDAVKETPGGHMETRRFESVIPHVGDHVKAITPAINHAANDVARQIVAWLG</sequence>
<proteinExistence type="predicted"/>
<reference evidence="3 4" key="1">
    <citation type="submission" date="2023-06" db="EMBL/GenBank/DDBJ databases">
        <title>Draft genome sequence of Novosphingobium sp. strain IK01.</title>
        <authorList>
            <person name="Hatamoto M."/>
            <person name="Ikarashi T."/>
            <person name="Yamaguchi T."/>
        </authorList>
    </citation>
    <scope>NUCLEOTIDE SEQUENCE [LARGE SCALE GENOMIC DNA]</scope>
    <source>
        <strain evidence="3 4">IK01</strain>
    </source>
</reference>
<feature type="domain" description="ABC-type transport auxiliary lipoprotein component" evidence="2">
    <location>
        <begin position="50"/>
        <end position="194"/>
    </location>
</feature>
<evidence type="ECO:0000313" key="3">
    <source>
        <dbReference type="EMBL" id="GMM60757.1"/>
    </source>
</evidence>
<feature type="signal peptide" evidence="1">
    <location>
        <begin position="1"/>
        <end position="21"/>
    </location>
</feature>
<evidence type="ECO:0000259" key="2">
    <source>
        <dbReference type="Pfam" id="PF03886"/>
    </source>
</evidence>
<dbReference type="InterPro" id="IPR005586">
    <property type="entry name" value="ABC_trans_aux"/>
</dbReference>
<keyword evidence="4" id="KW-1185">Reference proteome</keyword>
<feature type="chain" id="PRO_5046301825" description="ABC-type transport auxiliary lipoprotein component domain-containing protein" evidence="1">
    <location>
        <begin position="22"/>
        <end position="198"/>
    </location>
</feature>
<dbReference type="SUPFAM" id="SSF159594">
    <property type="entry name" value="XCC0632-like"/>
    <property type="match status" value="1"/>
</dbReference>
<comment type="caution">
    <text evidence="3">The sequence shown here is derived from an EMBL/GenBank/DDBJ whole genome shotgun (WGS) entry which is preliminary data.</text>
</comment>
<dbReference type="PROSITE" id="PS51257">
    <property type="entry name" value="PROKAR_LIPOPROTEIN"/>
    <property type="match status" value="1"/>
</dbReference>
<gene>
    <name evidence="3" type="ORF">NUTIK01_15340</name>
</gene>
<dbReference type="Proteomes" id="UP001187221">
    <property type="component" value="Unassembled WGS sequence"/>
</dbReference>
<accession>A0ABQ6P768</accession>
<evidence type="ECO:0000256" key="1">
    <source>
        <dbReference type="SAM" id="SignalP"/>
    </source>
</evidence>
<protein>
    <recommendedName>
        <fullName evidence="2">ABC-type transport auxiliary lipoprotein component domain-containing protein</fullName>
    </recommendedName>
</protein>
<keyword evidence="1" id="KW-0732">Signal</keyword>
<dbReference type="RefSeq" id="WP_317974523.1">
    <property type="nucleotide sequence ID" value="NZ_BTFW01000001.1"/>
</dbReference>
<organism evidence="3 4">
    <name type="scientific">Novosphingobium pituita</name>
    <dbReference type="NCBI Taxonomy" id="3056842"/>
    <lineage>
        <taxon>Bacteria</taxon>
        <taxon>Pseudomonadati</taxon>
        <taxon>Pseudomonadota</taxon>
        <taxon>Alphaproteobacteria</taxon>
        <taxon>Sphingomonadales</taxon>
        <taxon>Sphingomonadaceae</taxon>
        <taxon>Novosphingobium</taxon>
    </lineage>
</organism>